<evidence type="ECO:0000259" key="14">
    <source>
        <dbReference type="PROSITE" id="PS51671"/>
    </source>
</evidence>
<evidence type="ECO:0000313" key="16">
    <source>
        <dbReference type="Proteomes" id="UP000185192"/>
    </source>
</evidence>
<proteinExistence type="inferred from homology"/>
<feature type="active site" description="Proton donor" evidence="11">
    <location>
        <position position="207"/>
    </location>
</feature>
<reference evidence="16" key="1">
    <citation type="submission" date="2016-11" db="EMBL/GenBank/DDBJ databases">
        <authorList>
            <person name="Varghese N."/>
            <person name="Submissions S."/>
        </authorList>
    </citation>
    <scope>NUCLEOTIDE SEQUENCE [LARGE SCALE GENOMIC DNA]</scope>
    <source>
        <strain evidence="16">DSM 22363</strain>
    </source>
</reference>
<dbReference type="STRING" id="1123272.SAMN02745824_1551"/>
<dbReference type="Proteomes" id="UP000185192">
    <property type="component" value="Unassembled WGS sequence"/>
</dbReference>
<comment type="pathway">
    <text evidence="1">Amino-acid biosynthesis; L-threonine biosynthesis; L-threonine from L-aspartate: step 3/5.</text>
</comment>
<evidence type="ECO:0000256" key="13">
    <source>
        <dbReference type="RuleBase" id="RU004171"/>
    </source>
</evidence>
<evidence type="ECO:0000256" key="3">
    <source>
        <dbReference type="ARBA" id="ARBA00006753"/>
    </source>
</evidence>
<evidence type="ECO:0000256" key="9">
    <source>
        <dbReference type="ARBA" id="ARBA00023002"/>
    </source>
</evidence>
<keyword evidence="8 12" id="KW-0521">NADP</keyword>
<dbReference type="Gene3D" id="3.30.360.10">
    <property type="entry name" value="Dihydrodipicolinate Reductase, domain 2"/>
    <property type="match status" value="1"/>
</dbReference>
<evidence type="ECO:0000256" key="7">
    <source>
        <dbReference type="ARBA" id="ARBA00022697"/>
    </source>
</evidence>
<evidence type="ECO:0000256" key="8">
    <source>
        <dbReference type="ARBA" id="ARBA00022857"/>
    </source>
</evidence>
<dbReference type="SUPFAM" id="SSF55021">
    <property type="entry name" value="ACT-like"/>
    <property type="match status" value="1"/>
</dbReference>
<dbReference type="InterPro" id="IPR002912">
    <property type="entry name" value="ACT_dom"/>
</dbReference>
<dbReference type="AlphaFoldDB" id="A0A1N6D505"/>
<feature type="binding site" evidence="12">
    <location>
        <position position="192"/>
    </location>
    <ligand>
        <name>L-homoserine</name>
        <dbReference type="ChEBI" id="CHEBI:57476"/>
    </ligand>
</feature>
<dbReference type="NCBIfam" id="NF004976">
    <property type="entry name" value="PRK06349.1"/>
    <property type="match status" value="1"/>
</dbReference>
<evidence type="ECO:0000256" key="6">
    <source>
        <dbReference type="ARBA" id="ARBA00022605"/>
    </source>
</evidence>
<dbReference type="Gene3D" id="3.40.50.720">
    <property type="entry name" value="NAD(P)-binding Rossmann-like Domain"/>
    <property type="match status" value="1"/>
</dbReference>
<dbReference type="GO" id="GO:0009086">
    <property type="term" value="P:methionine biosynthetic process"/>
    <property type="evidence" value="ECO:0007669"/>
    <property type="project" value="UniProtKB-KW"/>
</dbReference>
<evidence type="ECO:0000313" key="15">
    <source>
        <dbReference type="EMBL" id="SIN65829.1"/>
    </source>
</evidence>
<dbReference type="SUPFAM" id="SSF55347">
    <property type="entry name" value="Glyceraldehyde-3-phosphate dehydrogenase-like, C-terminal domain"/>
    <property type="match status" value="1"/>
</dbReference>
<keyword evidence="6" id="KW-0028">Amino-acid biosynthesis</keyword>
<protein>
    <recommendedName>
        <fullName evidence="5">Homoserine dehydrogenase</fullName>
        <ecNumber evidence="4">1.1.1.3</ecNumber>
    </recommendedName>
</protein>
<dbReference type="InterPro" id="IPR036291">
    <property type="entry name" value="NAD(P)-bd_dom_sf"/>
</dbReference>
<dbReference type="RefSeq" id="WP_074204461.1">
    <property type="nucleotide sequence ID" value="NZ_FSQW01000001.1"/>
</dbReference>
<dbReference type="InterPro" id="IPR001342">
    <property type="entry name" value="HDH_cat"/>
</dbReference>
<dbReference type="GO" id="GO:0050661">
    <property type="term" value="F:NADP binding"/>
    <property type="evidence" value="ECO:0007669"/>
    <property type="project" value="InterPro"/>
</dbReference>
<keyword evidence="16" id="KW-1185">Reference proteome</keyword>
<dbReference type="PANTHER" id="PTHR43331:SF1">
    <property type="entry name" value="HOMOSERINE DEHYDROGENASE"/>
    <property type="match status" value="1"/>
</dbReference>
<dbReference type="PANTHER" id="PTHR43331">
    <property type="entry name" value="HOMOSERINE DEHYDROGENASE"/>
    <property type="match status" value="1"/>
</dbReference>
<sequence length="432" mass="45129">MTTPFRIAMAGLGTVGTGVIRLINENAAMIADRAGRPLEIVAVSARDRNRDRGVDLSDFAWCDDARALAGTPDADCVIELIGGSDGPALELARDSLNAGKSFVTANKAMIAHHGMELAELAENASVSLKYEAAVAGGIPVIKGLREGAAANRIDRVYGILNGTCNYILSTMEKHGSDFEEVLKKAQELGYAEADPGFDIDGVDAAHKLAILAALSFGKALDFGGVETAGIRSIMAADIGQAKALGYRIRLLGMARLNDGKLFQRVNPYLVPESHPLAHIDGSTNAVVAEGNFSGRLMFQGAGAGDGPTASAVVADLIDIARGDSGSVFAMPVQTMARADRAESGNREGKSYIRFVVADKPGVLAEITAAMRDASVSIESLIQTQKTDDGSVLISMVTHSSRESDIGASLATLSSSSSIHGTPMVMHLLSEAD</sequence>
<evidence type="ECO:0000256" key="12">
    <source>
        <dbReference type="PIRSR" id="PIRSR000098-2"/>
    </source>
</evidence>
<dbReference type="InterPro" id="IPR045865">
    <property type="entry name" value="ACT-like_dom_sf"/>
</dbReference>
<dbReference type="OrthoDB" id="9808167at2"/>
<evidence type="ECO:0000256" key="2">
    <source>
        <dbReference type="ARBA" id="ARBA00005062"/>
    </source>
</evidence>
<dbReference type="PROSITE" id="PS51671">
    <property type="entry name" value="ACT"/>
    <property type="match status" value="1"/>
</dbReference>
<dbReference type="GO" id="GO:0009088">
    <property type="term" value="P:threonine biosynthetic process"/>
    <property type="evidence" value="ECO:0007669"/>
    <property type="project" value="UniProtKB-UniPathway"/>
</dbReference>
<dbReference type="Pfam" id="PF00742">
    <property type="entry name" value="Homoserine_dh"/>
    <property type="match status" value="1"/>
</dbReference>
<dbReference type="UniPathway" id="UPA00050">
    <property type="reaction ID" value="UER00063"/>
</dbReference>
<dbReference type="EC" id="1.1.1.3" evidence="4"/>
<dbReference type="InterPro" id="IPR016204">
    <property type="entry name" value="HDH"/>
</dbReference>
<dbReference type="UniPathway" id="UPA00051">
    <property type="reaction ID" value="UER00465"/>
</dbReference>
<dbReference type="Pfam" id="PF03447">
    <property type="entry name" value="NAD_binding_3"/>
    <property type="match status" value="1"/>
</dbReference>
<dbReference type="CDD" id="cd04881">
    <property type="entry name" value="ACT_HSDH-Hom"/>
    <property type="match status" value="1"/>
</dbReference>
<comment type="pathway">
    <text evidence="2">Amino-acid biosynthesis; L-methionine biosynthesis via de novo pathway; L-homoserine from L-aspartate: step 3/3.</text>
</comment>
<evidence type="ECO:0000256" key="4">
    <source>
        <dbReference type="ARBA" id="ARBA00013213"/>
    </source>
</evidence>
<dbReference type="InterPro" id="IPR005106">
    <property type="entry name" value="Asp/hSer_DH_NAD-bd"/>
</dbReference>
<name>A0A1N6D505_9SPHN</name>
<comment type="similarity">
    <text evidence="3 13">Belongs to the homoserine dehydrogenase family.</text>
</comment>
<keyword evidence="9" id="KW-0560">Oxidoreductase</keyword>
<dbReference type="Gene3D" id="3.30.70.260">
    <property type="match status" value="1"/>
</dbReference>
<evidence type="ECO:0000256" key="10">
    <source>
        <dbReference type="ARBA" id="ARBA00023167"/>
    </source>
</evidence>
<dbReference type="Pfam" id="PF01842">
    <property type="entry name" value="ACT"/>
    <property type="match status" value="1"/>
</dbReference>
<dbReference type="InterPro" id="IPR019811">
    <property type="entry name" value="HDH_CS"/>
</dbReference>
<keyword evidence="7" id="KW-0791">Threonine biosynthesis</keyword>
<keyword evidence="10" id="KW-0486">Methionine biosynthesis</keyword>
<gene>
    <name evidence="15" type="ORF">SAMN02745824_1551</name>
</gene>
<feature type="domain" description="ACT" evidence="14">
    <location>
        <begin position="351"/>
        <end position="423"/>
    </location>
</feature>
<dbReference type="SUPFAM" id="SSF51735">
    <property type="entry name" value="NAD(P)-binding Rossmann-fold domains"/>
    <property type="match status" value="1"/>
</dbReference>
<feature type="binding site" evidence="12">
    <location>
        <position position="107"/>
    </location>
    <ligand>
        <name>NADPH</name>
        <dbReference type="ChEBI" id="CHEBI:57783"/>
    </ligand>
</feature>
<dbReference type="GO" id="GO:0004412">
    <property type="term" value="F:homoserine dehydrogenase activity"/>
    <property type="evidence" value="ECO:0007669"/>
    <property type="project" value="UniProtKB-EC"/>
</dbReference>
<organism evidence="15 16">
    <name type="scientific">Parasphingorhabdus marina DSM 22363</name>
    <dbReference type="NCBI Taxonomy" id="1123272"/>
    <lineage>
        <taxon>Bacteria</taxon>
        <taxon>Pseudomonadati</taxon>
        <taxon>Pseudomonadota</taxon>
        <taxon>Alphaproteobacteria</taxon>
        <taxon>Sphingomonadales</taxon>
        <taxon>Sphingomonadaceae</taxon>
        <taxon>Parasphingorhabdus</taxon>
    </lineage>
</organism>
<evidence type="ECO:0000256" key="1">
    <source>
        <dbReference type="ARBA" id="ARBA00005056"/>
    </source>
</evidence>
<dbReference type="PIRSF" id="PIRSF000098">
    <property type="entry name" value="Homoser_dehydrog"/>
    <property type="match status" value="1"/>
</dbReference>
<dbReference type="PROSITE" id="PS01042">
    <property type="entry name" value="HOMOSER_DHGENASE"/>
    <property type="match status" value="1"/>
</dbReference>
<accession>A0A1N6D505</accession>
<evidence type="ECO:0000256" key="5">
    <source>
        <dbReference type="ARBA" id="ARBA00013376"/>
    </source>
</evidence>
<feature type="binding site" evidence="12">
    <location>
        <begin position="10"/>
        <end position="17"/>
    </location>
    <ligand>
        <name>NADP(+)</name>
        <dbReference type="ChEBI" id="CHEBI:58349"/>
    </ligand>
</feature>
<dbReference type="FunFam" id="3.30.360.10:FF:000005">
    <property type="entry name" value="Homoserine dehydrogenase"/>
    <property type="match status" value="1"/>
</dbReference>
<evidence type="ECO:0000256" key="11">
    <source>
        <dbReference type="PIRSR" id="PIRSR000098-1"/>
    </source>
</evidence>
<dbReference type="EMBL" id="FSQW01000001">
    <property type="protein sequence ID" value="SIN65829.1"/>
    <property type="molecule type" value="Genomic_DNA"/>
</dbReference>